<comment type="caution">
    <text evidence="2">The sequence shown here is derived from an EMBL/GenBank/DDBJ whole genome shotgun (WGS) entry which is preliminary data.</text>
</comment>
<reference evidence="2 3" key="1">
    <citation type="submission" date="2015-09" db="EMBL/GenBank/DDBJ databases">
        <title>Host preference determinants of Valsa canker pathogens revealed by comparative genomics.</title>
        <authorList>
            <person name="Yin Z."/>
            <person name="Huang L."/>
        </authorList>
    </citation>
    <scope>NUCLEOTIDE SEQUENCE [LARGE SCALE GENOMIC DNA]</scope>
    <source>
        <strain evidence="2 3">YSFL</strain>
    </source>
</reference>
<dbReference type="InterPro" id="IPR032466">
    <property type="entry name" value="Metal_Hydrolase"/>
</dbReference>
<dbReference type="OrthoDB" id="194468at2759"/>
<evidence type="ECO:0000256" key="1">
    <source>
        <dbReference type="SAM" id="MobiDB-lite"/>
    </source>
</evidence>
<feature type="region of interest" description="Disordered" evidence="1">
    <location>
        <begin position="1"/>
        <end position="47"/>
    </location>
</feature>
<dbReference type="Gene3D" id="2.30.40.10">
    <property type="entry name" value="Urease, subunit C, domain 1"/>
    <property type="match status" value="1"/>
</dbReference>
<dbReference type="SUPFAM" id="SSF51556">
    <property type="entry name" value="Metallo-dependent hydrolases"/>
    <property type="match status" value="1"/>
</dbReference>
<dbReference type="SUPFAM" id="SSF51338">
    <property type="entry name" value="Composite domain of metallo-dependent hydrolases"/>
    <property type="match status" value="1"/>
</dbReference>
<accession>A0A423WIN0</accession>
<dbReference type="InterPro" id="IPR011059">
    <property type="entry name" value="Metal-dep_hydrolase_composite"/>
</dbReference>
<dbReference type="PANTHER" id="PTHR43135">
    <property type="entry name" value="ALPHA-D-RIBOSE 1-METHYLPHOSPHONATE 5-TRIPHOSPHATE DIPHOSPHATASE"/>
    <property type="match status" value="1"/>
</dbReference>
<dbReference type="Gene3D" id="3.20.20.140">
    <property type="entry name" value="Metal-dependent hydrolases"/>
    <property type="match status" value="1"/>
</dbReference>
<dbReference type="PANTHER" id="PTHR43135:SF3">
    <property type="entry name" value="ALPHA-D-RIBOSE 1-METHYLPHOSPHONATE 5-TRIPHOSPHATE DIPHOSPHATASE"/>
    <property type="match status" value="1"/>
</dbReference>
<name>A0A423WIN0_CYTCH</name>
<feature type="compositionally biased region" description="Polar residues" evidence="1">
    <location>
        <begin position="19"/>
        <end position="30"/>
    </location>
</feature>
<protein>
    <recommendedName>
        <fullName evidence="4">Amidohydrolase-related domain-containing protein</fullName>
    </recommendedName>
</protein>
<keyword evidence="3" id="KW-1185">Reference proteome</keyword>
<dbReference type="GO" id="GO:0016810">
    <property type="term" value="F:hydrolase activity, acting on carbon-nitrogen (but not peptide) bonds"/>
    <property type="evidence" value="ECO:0007669"/>
    <property type="project" value="InterPro"/>
</dbReference>
<gene>
    <name evidence="2" type="ORF">VSDG_01298</name>
</gene>
<organism evidence="2 3">
    <name type="scientific">Cytospora chrysosperma</name>
    <name type="common">Cytospora canker fungus</name>
    <name type="synonym">Sphaeria chrysosperma</name>
    <dbReference type="NCBI Taxonomy" id="252740"/>
    <lineage>
        <taxon>Eukaryota</taxon>
        <taxon>Fungi</taxon>
        <taxon>Dikarya</taxon>
        <taxon>Ascomycota</taxon>
        <taxon>Pezizomycotina</taxon>
        <taxon>Sordariomycetes</taxon>
        <taxon>Sordariomycetidae</taxon>
        <taxon>Diaporthales</taxon>
        <taxon>Cytosporaceae</taxon>
        <taxon>Cytospora</taxon>
    </lineage>
</organism>
<dbReference type="STRING" id="252740.A0A423WIN0"/>
<evidence type="ECO:0000313" key="2">
    <source>
        <dbReference type="EMBL" id="ROW03274.1"/>
    </source>
</evidence>
<sequence>MTRRTIEQQIPRRPALNAPESSSTDDTSAMNLPVGPAGQGDEASRFPPQMFSTAYGVTIRAPGHSRDSLAATAIKKKYYTIIKADLLIPGDGEPSSNAALVIENKIIAWVGPQTDIPADYTSAPHRSFSVPYLMPGLWDVHVHFGGESSTDDSGAGFVGLISLHPAAGGARLARGCWEALQLGYTSLRDVAGYGCEVAQAIADGEIVGPNIYAAGAYLSHLDNERPTV</sequence>
<evidence type="ECO:0000313" key="3">
    <source>
        <dbReference type="Proteomes" id="UP000284375"/>
    </source>
</evidence>
<dbReference type="InterPro" id="IPR051781">
    <property type="entry name" value="Metallo-dep_Hydrolase"/>
</dbReference>
<evidence type="ECO:0008006" key="4">
    <source>
        <dbReference type="Google" id="ProtNLM"/>
    </source>
</evidence>
<dbReference type="AlphaFoldDB" id="A0A423WIN0"/>
<dbReference type="EMBL" id="LJZO01000003">
    <property type="protein sequence ID" value="ROW03274.1"/>
    <property type="molecule type" value="Genomic_DNA"/>
</dbReference>
<proteinExistence type="predicted"/>
<dbReference type="Proteomes" id="UP000284375">
    <property type="component" value="Unassembled WGS sequence"/>
</dbReference>